<feature type="transmembrane region" description="Helical" evidence="1">
    <location>
        <begin position="361"/>
        <end position="381"/>
    </location>
</feature>
<name>A0A9D9HBN8_9SPIR</name>
<dbReference type="EMBL" id="JADIMU010000057">
    <property type="protein sequence ID" value="MBO8443777.1"/>
    <property type="molecule type" value="Genomic_DNA"/>
</dbReference>
<keyword evidence="1" id="KW-0812">Transmembrane</keyword>
<feature type="transmembrane region" description="Helical" evidence="1">
    <location>
        <begin position="204"/>
        <end position="225"/>
    </location>
</feature>
<feature type="transmembrane region" description="Helical" evidence="1">
    <location>
        <begin position="387"/>
        <end position="414"/>
    </location>
</feature>
<feature type="transmembrane region" description="Helical" evidence="1">
    <location>
        <begin position="323"/>
        <end position="349"/>
    </location>
</feature>
<feature type="transmembrane region" description="Helical" evidence="1">
    <location>
        <begin position="117"/>
        <end position="135"/>
    </location>
</feature>
<feature type="transmembrane region" description="Helical" evidence="1">
    <location>
        <begin position="285"/>
        <end position="303"/>
    </location>
</feature>
<accession>A0A9D9HBN8</accession>
<protein>
    <submittedName>
        <fullName evidence="2">DUF1538 domain-containing protein</fullName>
    </submittedName>
</protein>
<feature type="transmembrane region" description="Helical" evidence="1">
    <location>
        <begin position="254"/>
        <end position="273"/>
    </location>
</feature>
<keyword evidence="1" id="KW-1133">Transmembrane helix</keyword>
<dbReference type="AlphaFoldDB" id="A0A9D9HBN8"/>
<dbReference type="InterPro" id="IPR011435">
    <property type="entry name" value="UmpAB"/>
</dbReference>
<feature type="transmembrane region" description="Helical" evidence="1">
    <location>
        <begin position="426"/>
        <end position="445"/>
    </location>
</feature>
<feature type="transmembrane region" description="Helical" evidence="1">
    <location>
        <begin position="78"/>
        <end position="97"/>
    </location>
</feature>
<evidence type="ECO:0000313" key="3">
    <source>
        <dbReference type="Proteomes" id="UP000823633"/>
    </source>
</evidence>
<gene>
    <name evidence="2" type="ORF">IAC42_08515</name>
</gene>
<evidence type="ECO:0000256" key="1">
    <source>
        <dbReference type="SAM" id="Phobius"/>
    </source>
</evidence>
<feature type="transmembrane region" description="Helical" evidence="1">
    <location>
        <begin position="12"/>
        <end position="30"/>
    </location>
</feature>
<feature type="transmembrane region" description="Helical" evidence="1">
    <location>
        <begin position="36"/>
        <end position="57"/>
    </location>
</feature>
<feature type="transmembrane region" description="Helical" evidence="1">
    <location>
        <begin position="142"/>
        <end position="160"/>
    </location>
</feature>
<comment type="caution">
    <text evidence="2">The sequence shown here is derived from an EMBL/GenBank/DDBJ whole genome shotgun (WGS) entry which is preliminary data.</text>
</comment>
<keyword evidence="1" id="KW-0472">Membrane</keyword>
<feature type="transmembrane region" description="Helical" evidence="1">
    <location>
        <begin position="451"/>
        <end position="471"/>
    </location>
</feature>
<dbReference type="Pfam" id="PF07556">
    <property type="entry name" value="DUF1538"/>
    <property type="match status" value="2"/>
</dbReference>
<reference evidence="2" key="2">
    <citation type="journal article" date="2021" name="PeerJ">
        <title>Extensive microbial diversity within the chicken gut microbiome revealed by metagenomics and culture.</title>
        <authorList>
            <person name="Gilroy R."/>
            <person name="Ravi A."/>
            <person name="Getino M."/>
            <person name="Pursley I."/>
            <person name="Horton D.L."/>
            <person name="Alikhan N.F."/>
            <person name="Baker D."/>
            <person name="Gharbi K."/>
            <person name="Hall N."/>
            <person name="Watson M."/>
            <person name="Adriaenssens E.M."/>
            <person name="Foster-Nyarko E."/>
            <person name="Jarju S."/>
            <person name="Secka A."/>
            <person name="Antonio M."/>
            <person name="Oren A."/>
            <person name="Chaudhuri R.R."/>
            <person name="La Ragione R."/>
            <person name="Hildebrand F."/>
            <person name="Pallen M.J."/>
        </authorList>
    </citation>
    <scope>NUCLEOTIDE SEQUENCE</scope>
    <source>
        <strain evidence="2">11167</strain>
    </source>
</reference>
<sequence>MDIARQAKEVSLSVLPIALLSIILSLALGIMDWGELGAFMLSCVLVIVGLTIFLTGVDVGLLPVGGRLGTAMTRSHNILILVLSAFLLGAIITIPEPDVQVLATQVAEVDPSMPTQALTWAIAIGVGIFLAISLVRTVLGWSMKLILALSYTAIFILAFFNNDFLVSVAFDSGGATTGPLSVPFIMALGMGVASLRHGDEEASFGYVALSSVGPVMAVLVLGLFFSSSSALAPDTSAQAALSLGRLFQTKASEVGTSLLPLVAVLVLCQILFLRMPRIEATRVAVGIVWAYIGIVVFFTGVEYSFSSVARQLGAALMASSPWLLYVCGFVFGLCVVLAEPAVLVLTGQVEEASNGRIPRRLMLAALALGVGLAVVLALVRTVNDLSIWYFILPGYALIMLAMLATPGLFSAIAFDSGGVATGPMSSTFLLPLAIGAASGNAALGLTASFGMIAMIAMMPILLVEVLGIWYAHQERKSRRQEGKK</sequence>
<proteinExistence type="predicted"/>
<reference evidence="2" key="1">
    <citation type="submission" date="2020-10" db="EMBL/GenBank/DDBJ databases">
        <authorList>
            <person name="Gilroy R."/>
        </authorList>
    </citation>
    <scope>NUCLEOTIDE SEQUENCE</scope>
    <source>
        <strain evidence="2">11167</strain>
    </source>
</reference>
<organism evidence="2 3">
    <name type="scientific">Candidatus Aphodenecus pullistercoris</name>
    <dbReference type="NCBI Taxonomy" id="2840669"/>
    <lineage>
        <taxon>Bacteria</taxon>
        <taxon>Pseudomonadati</taxon>
        <taxon>Spirochaetota</taxon>
        <taxon>Spirochaetia</taxon>
        <taxon>Spirochaetales</taxon>
        <taxon>Candidatus Aphodenecus</taxon>
    </lineage>
</organism>
<evidence type="ECO:0000313" key="2">
    <source>
        <dbReference type="EMBL" id="MBO8443777.1"/>
    </source>
</evidence>
<feature type="transmembrane region" description="Helical" evidence="1">
    <location>
        <begin position="180"/>
        <end position="197"/>
    </location>
</feature>
<dbReference type="Proteomes" id="UP000823633">
    <property type="component" value="Unassembled WGS sequence"/>
</dbReference>